<dbReference type="Proteomes" id="UP001153148">
    <property type="component" value="Unassembled WGS sequence"/>
</dbReference>
<reference evidence="1" key="1">
    <citation type="submission" date="2021-03" db="EMBL/GenBank/DDBJ databases">
        <authorList>
            <person name="Tran Van P."/>
        </authorList>
    </citation>
    <scope>NUCLEOTIDE SEQUENCE</scope>
</reference>
<protein>
    <submittedName>
        <fullName evidence="1">Uncharacterized protein</fullName>
    </submittedName>
</protein>
<accession>A0ABN7P7Q7</accession>
<sequence length="34" mass="4024">MAPTRKETRLISFLATRVEEVDHKHDIEMLNKLT</sequence>
<organism evidence="1 2">
    <name type="scientific">Timema podura</name>
    <name type="common">Walking stick</name>
    <dbReference type="NCBI Taxonomy" id="61482"/>
    <lineage>
        <taxon>Eukaryota</taxon>
        <taxon>Metazoa</taxon>
        <taxon>Ecdysozoa</taxon>
        <taxon>Arthropoda</taxon>
        <taxon>Hexapoda</taxon>
        <taxon>Insecta</taxon>
        <taxon>Pterygota</taxon>
        <taxon>Neoptera</taxon>
        <taxon>Polyneoptera</taxon>
        <taxon>Phasmatodea</taxon>
        <taxon>Timematodea</taxon>
        <taxon>Timematoidea</taxon>
        <taxon>Timematidae</taxon>
        <taxon>Timema</taxon>
    </lineage>
</organism>
<proteinExistence type="predicted"/>
<evidence type="ECO:0000313" key="1">
    <source>
        <dbReference type="EMBL" id="CAG2063735.1"/>
    </source>
</evidence>
<comment type="caution">
    <text evidence="1">The sequence shown here is derived from an EMBL/GenBank/DDBJ whole genome shotgun (WGS) entry which is preliminary data.</text>
</comment>
<keyword evidence="2" id="KW-1185">Reference proteome</keyword>
<name>A0ABN7P7Q7_TIMPD</name>
<dbReference type="EMBL" id="CAJPIN010028548">
    <property type="protein sequence ID" value="CAG2063735.1"/>
    <property type="molecule type" value="Genomic_DNA"/>
</dbReference>
<evidence type="ECO:0000313" key="2">
    <source>
        <dbReference type="Proteomes" id="UP001153148"/>
    </source>
</evidence>
<gene>
    <name evidence="1" type="ORF">TPAB3V08_LOCUS10682</name>
</gene>